<gene>
    <name evidence="8" type="primary">LOC105035823</name>
</gene>
<proteinExistence type="inferred from homology"/>
<feature type="transmembrane region" description="Helical" evidence="6">
    <location>
        <begin position="12"/>
        <end position="30"/>
    </location>
</feature>
<keyword evidence="5" id="KW-0813">Transport</keyword>
<evidence type="ECO:0000256" key="6">
    <source>
        <dbReference type="SAM" id="Phobius"/>
    </source>
</evidence>
<dbReference type="GO" id="GO:0015267">
    <property type="term" value="F:channel activity"/>
    <property type="evidence" value="ECO:0007669"/>
    <property type="project" value="InterPro"/>
</dbReference>
<comment type="similarity">
    <text evidence="5">Belongs to the MIP/aquaporin (TC 1.A.8) family.</text>
</comment>
<keyword evidence="7" id="KW-1185">Reference proteome</keyword>
<dbReference type="GO" id="GO:0016020">
    <property type="term" value="C:membrane"/>
    <property type="evidence" value="ECO:0007669"/>
    <property type="project" value="UniProtKB-SubCell"/>
</dbReference>
<protein>
    <submittedName>
        <fullName evidence="8">Aquaporin SIP2-1</fullName>
    </submittedName>
</protein>
<dbReference type="OrthoDB" id="1580043at2759"/>
<evidence type="ECO:0000256" key="1">
    <source>
        <dbReference type="ARBA" id="ARBA00004141"/>
    </source>
</evidence>
<dbReference type="PANTHER" id="PTHR47720">
    <property type="entry name" value="AQUAPORIN SIP2-1-RELATED"/>
    <property type="match status" value="1"/>
</dbReference>
<dbReference type="InterPro" id="IPR044226">
    <property type="entry name" value="SIP2-1-like"/>
</dbReference>
<name>A0A6I9QHY6_ELAGV</name>
<accession>A0A6I9QHY6</accession>
<dbReference type="FunCoup" id="A0A6I9QHY6">
    <property type="interactions" value="650"/>
</dbReference>
<dbReference type="RefSeq" id="XP_010909819.1">
    <property type="nucleotide sequence ID" value="XM_010911517.1"/>
</dbReference>
<feature type="transmembrane region" description="Helical" evidence="6">
    <location>
        <begin position="200"/>
        <end position="220"/>
    </location>
</feature>
<dbReference type="SUPFAM" id="SSF81338">
    <property type="entry name" value="Aquaporin-like"/>
    <property type="match status" value="1"/>
</dbReference>
<feature type="transmembrane region" description="Helical" evidence="6">
    <location>
        <begin position="84"/>
        <end position="106"/>
    </location>
</feature>
<dbReference type="PANTHER" id="PTHR47720:SF1">
    <property type="entry name" value="AQUAPORIN SIP2-1-RELATED"/>
    <property type="match status" value="1"/>
</dbReference>
<comment type="subcellular location">
    <subcellularLocation>
        <location evidence="1">Membrane</location>
        <topology evidence="1">Multi-pass membrane protein</topology>
    </subcellularLocation>
</comment>
<keyword evidence="2 5" id="KW-0812">Transmembrane</keyword>
<evidence type="ECO:0000313" key="8">
    <source>
        <dbReference type="RefSeq" id="XP_010909819.1"/>
    </source>
</evidence>
<evidence type="ECO:0000256" key="5">
    <source>
        <dbReference type="RuleBase" id="RU000477"/>
    </source>
</evidence>
<keyword evidence="3 6" id="KW-1133">Transmembrane helix</keyword>
<sequence>MARFGLVLWDSILSFMWVWASALVKLFVYGYLELGHRPEAEILKISLGVLYMFFFAWLGEVTRGGSYNPLTVLSYAFSGNLDRFLFTALGRIPAQVIGSIVGVRLIKAIFPEIGQGPRLSVDIHRGALTEGLLTFMVVMVSMGLKKKDPKSFFMKTWISSIAKITLHILGSDLTGGIMNPASAFGWACARGDHITLEHLFVYWLAPMQATLLGVWAFRLFTEPRKSKVQQGEEYKVKSE</sequence>
<dbReference type="Pfam" id="PF00230">
    <property type="entry name" value="MIP"/>
    <property type="match status" value="1"/>
</dbReference>
<dbReference type="InterPro" id="IPR000425">
    <property type="entry name" value="MIP"/>
</dbReference>
<dbReference type="InParanoid" id="A0A6I9QHY6"/>
<dbReference type="AlphaFoldDB" id="A0A6I9QHY6"/>
<feature type="transmembrane region" description="Helical" evidence="6">
    <location>
        <begin position="127"/>
        <end position="144"/>
    </location>
</feature>
<dbReference type="Proteomes" id="UP000504607">
    <property type="component" value="Unplaced"/>
</dbReference>
<dbReference type="PRINTS" id="PR00783">
    <property type="entry name" value="MINTRINSICP"/>
</dbReference>
<reference evidence="8" key="1">
    <citation type="submission" date="2025-08" db="UniProtKB">
        <authorList>
            <consortium name="RefSeq"/>
        </authorList>
    </citation>
    <scope>IDENTIFICATION</scope>
</reference>
<feature type="transmembrane region" description="Helical" evidence="6">
    <location>
        <begin position="42"/>
        <end position="59"/>
    </location>
</feature>
<organism evidence="7 8">
    <name type="scientific">Elaeis guineensis var. tenera</name>
    <name type="common">Oil palm</name>
    <dbReference type="NCBI Taxonomy" id="51953"/>
    <lineage>
        <taxon>Eukaryota</taxon>
        <taxon>Viridiplantae</taxon>
        <taxon>Streptophyta</taxon>
        <taxon>Embryophyta</taxon>
        <taxon>Tracheophyta</taxon>
        <taxon>Spermatophyta</taxon>
        <taxon>Magnoliopsida</taxon>
        <taxon>Liliopsida</taxon>
        <taxon>Arecaceae</taxon>
        <taxon>Arecoideae</taxon>
        <taxon>Cocoseae</taxon>
        <taxon>Elaeidinae</taxon>
        <taxon>Elaeis</taxon>
    </lineage>
</organism>
<evidence type="ECO:0000313" key="7">
    <source>
        <dbReference type="Proteomes" id="UP000504607"/>
    </source>
</evidence>
<dbReference type="InterPro" id="IPR023271">
    <property type="entry name" value="Aquaporin-like"/>
</dbReference>
<evidence type="ECO:0000256" key="3">
    <source>
        <dbReference type="ARBA" id="ARBA00022989"/>
    </source>
</evidence>
<evidence type="ECO:0000256" key="4">
    <source>
        <dbReference type="ARBA" id="ARBA00023136"/>
    </source>
</evidence>
<keyword evidence="4 6" id="KW-0472">Membrane</keyword>
<evidence type="ECO:0000256" key="2">
    <source>
        <dbReference type="ARBA" id="ARBA00022692"/>
    </source>
</evidence>
<dbReference type="Gene3D" id="1.20.1080.10">
    <property type="entry name" value="Glycerol uptake facilitator protein"/>
    <property type="match status" value="1"/>
</dbReference>